<keyword evidence="4" id="KW-0804">Transcription</keyword>
<proteinExistence type="predicted"/>
<keyword evidence="5" id="KW-0539">Nucleus</keyword>
<dbReference type="GO" id="GO:0005634">
    <property type="term" value="C:nucleus"/>
    <property type="evidence" value="ECO:0007669"/>
    <property type="project" value="UniProtKB-SubCell"/>
</dbReference>
<protein>
    <recommendedName>
        <fullName evidence="8">TF-B3 domain-containing protein</fullName>
    </recommendedName>
</protein>
<gene>
    <name evidence="6" type="ORF">PRUPE_8G118300</name>
</gene>
<dbReference type="GO" id="GO:0003677">
    <property type="term" value="F:DNA binding"/>
    <property type="evidence" value="ECO:0007669"/>
    <property type="project" value="UniProtKB-KW"/>
</dbReference>
<dbReference type="InterPro" id="IPR015300">
    <property type="entry name" value="DNA-bd_pseudobarrel_sf"/>
</dbReference>
<organism evidence="6 7">
    <name type="scientific">Prunus persica</name>
    <name type="common">Peach</name>
    <name type="synonym">Amygdalus persica</name>
    <dbReference type="NCBI Taxonomy" id="3760"/>
    <lineage>
        <taxon>Eukaryota</taxon>
        <taxon>Viridiplantae</taxon>
        <taxon>Streptophyta</taxon>
        <taxon>Embryophyta</taxon>
        <taxon>Tracheophyta</taxon>
        <taxon>Spermatophyta</taxon>
        <taxon>Magnoliopsida</taxon>
        <taxon>eudicotyledons</taxon>
        <taxon>Gunneridae</taxon>
        <taxon>Pentapetalae</taxon>
        <taxon>rosids</taxon>
        <taxon>fabids</taxon>
        <taxon>Rosales</taxon>
        <taxon>Rosaceae</taxon>
        <taxon>Amygdaloideae</taxon>
        <taxon>Amygdaleae</taxon>
        <taxon>Prunus</taxon>
    </lineage>
</organism>
<name>M5VM81_PRUPE</name>
<dbReference type="Gene3D" id="2.40.330.10">
    <property type="entry name" value="DNA-binding pseudobarrel domain"/>
    <property type="match status" value="1"/>
</dbReference>
<reference evidence="6 7" key="1">
    <citation type="journal article" date="2013" name="Nat. Genet.">
        <title>The high-quality draft genome of peach (Prunus persica) identifies unique patterns of genetic diversity, domestication and genome evolution.</title>
        <authorList>
            <consortium name="International Peach Genome Initiative"/>
            <person name="Verde I."/>
            <person name="Abbott A.G."/>
            <person name="Scalabrin S."/>
            <person name="Jung S."/>
            <person name="Shu S."/>
            <person name="Marroni F."/>
            <person name="Zhebentyayeva T."/>
            <person name="Dettori M.T."/>
            <person name="Grimwood J."/>
            <person name="Cattonaro F."/>
            <person name="Zuccolo A."/>
            <person name="Rossini L."/>
            <person name="Jenkins J."/>
            <person name="Vendramin E."/>
            <person name="Meisel L.A."/>
            <person name="Decroocq V."/>
            <person name="Sosinski B."/>
            <person name="Prochnik S."/>
            <person name="Mitros T."/>
            <person name="Policriti A."/>
            <person name="Cipriani G."/>
            <person name="Dondini L."/>
            <person name="Ficklin S."/>
            <person name="Goodstein D.M."/>
            <person name="Xuan P."/>
            <person name="Del Fabbro C."/>
            <person name="Aramini V."/>
            <person name="Copetti D."/>
            <person name="Gonzalez S."/>
            <person name="Horner D.S."/>
            <person name="Falchi R."/>
            <person name="Lucas S."/>
            <person name="Mica E."/>
            <person name="Maldonado J."/>
            <person name="Lazzari B."/>
            <person name="Bielenberg D."/>
            <person name="Pirona R."/>
            <person name="Miculan M."/>
            <person name="Barakat A."/>
            <person name="Testolin R."/>
            <person name="Stella A."/>
            <person name="Tartarini S."/>
            <person name="Tonutti P."/>
            <person name="Arus P."/>
            <person name="Orellana A."/>
            <person name="Wells C."/>
            <person name="Main D."/>
            <person name="Vizzotto G."/>
            <person name="Silva H."/>
            <person name="Salamini F."/>
            <person name="Schmutz J."/>
            <person name="Morgante M."/>
            <person name="Rokhsar D.S."/>
        </authorList>
    </citation>
    <scope>NUCLEOTIDE SEQUENCE [LARGE SCALE GENOMIC DNA]</scope>
    <source>
        <strain evidence="7">cv. Nemared</strain>
    </source>
</reference>
<evidence type="ECO:0008006" key="8">
    <source>
        <dbReference type="Google" id="ProtNLM"/>
    </source>
</evidence>
<dbReference type="OMA" id="MEMEHDR"/>
<sequence length="150" mass="17794">MDVSQRLGVTTEMLNELPLYNREHDVAYRADYQSMEMEHDRVEKVLKASDVERLGVTTTMLEMLPPEDPDRDIPIRVFDNQKWKVYGFKLSSRQRGRYKNPVFQSRGWRVFVNDRGIAAGDVLYFWEEEDPFHGTQYRIALYKPKLFPCL</sequence>
<evidence type="ECO:0000256" key="1">
    <source>
        <dbReference type="ARBA" id="ARBA00004123"/>
    </source>
</evidence>
<evidence type="ECO:0000256" key="2">
    <source>
        <dbReference type="ARBA" id="ARBA00023015"/>
    </source>
</evidence>
<dbReference type="AlphaFoldDB" id="M5VM81"/>
<evidence type="ECO:0000256" key="4">
    <source>
        <dbReference type="ARBA" id="ARBA00023163"/>
    </source>
</evidence>
<keyword evidence="7" id="KW-1185">Reference proteome</keyword>
<dbReference type="Gramene" id="ONH91489">
    <property type="protein sequence ID" value="ONH91489"/>
    <property type="gene ID" value="PRUPE_8G118300"/>
</dbReference>
<dbReference type="InterPro" id="IPR003340">
    <property type="entry name" value="B3_DNA-bd"/>
</dbReference>
<accession>M5VM81</accession>
<dbReference type="SUPFAM" id="SSF101936">
    <property type="entry name" value="DNA-binding pseudobarrel domain"/>
    <property type="match status" value="1"/>
</dbReference>
<keyword evidence="2" id="KW-0805">Transcription regulation</keyword>
<dbReference type="eggNOG" id="ENOG502T1BH">
    <property type="taxonomic scope" value="Eukaryota"/>
</dbReference>
<evidence type="ECO:0000313" key="6">
    <source>
        <dbReference type="EMBL" id="ONH91489.1"/>
    </source>
</evidence>
<dbReference type="Proteomes" id="UP000006882">
    <property type="component" value="Chromosome G8"/>
</dbReference>
<dbReference type="HOGENOM" id="CLU_134721_2_0_1"/>
<evidence type="ECO:0000313" key="7">
    <source>
        <dbReference type="Proteomes" id="UP000006882"/>
    </source>
</evidence>
<keyword evidence="3" id="KW-0238">DNA-binding</keyword>
<evidence type="ECO:0000256" key="5">
    <source>
        <dbReference type="ARBA" id="ARBA00023242"/>
    </source>
</evidence>
<comment type="subcellular location">
    <subcellularLocation>
        <location evidence="1">Nucleus</location>
    </subcellularLocation>
</comment>
<dbReference type="CDD" id="cd10017">
    <property type="entry name" value="B3_DNA"/>
    <property type="match status" value="1"/>
</dbReference>
<evidence type="ECO:0000256" key="3">
    <source>
        <dbReference type="ARBA" id="ARBA00023125"/>
    </source>
</evidence>
<dbReference type="EMBL" id="CM007658">
    <property type="protein sequence ID" value="ONH91489.1"/>
    <property type="molecule type" value="Genomic_DNA"/>
</dbReference>